<dbReference type="Gene3D" id="3.30.1540.10">
    <property type="entry name" value="formyl-coa transferase, domain 3"/>
    <property type="match status" value="1"/>
</dbReference>
<evidence type="ECO:0000256" key="1">
    <source>
        <dbReference type="ARBA" id="ARBA00022679"/>
    </source>
</evidence>
<gene>
    <name evidence="2" type="ORF">EV668_3643</name>
</gene>
<dbReference type="Proteomes" id="UP000295122">
    <property type="component" value="Unassembled WGS sequence"/>
</dbReference>
<proteinExistence type="predicted"/>
<accession>A0A4R7BTS2</accession>
<dbReference type="RefSeq" id="WP_208111574.1">
    <property type="nucleotide sequence ID" value="NZ_SNZR01000014.1"/>
</dbReference>
<organism evidence="2 3">
    <name type="scientific">Enterovirga rhinocerotis</name>
    <dbReference type="NCBI Taxonomy" id="1339210"/>
    <lineage>
        <taxon>Bacteria</taxon>
        <taxon>Pseudomonadati</taxon>
        <taxon>Pseudomonadota</taxon>
        <taxon>Alphaproteobacteria</taxon>
        <taxon>Hyphomicrobiales</taxon>
        <taxon>Methylobacteriaceae</taxon>
        <taxon>Enterovirga</taxon>
    </lineage>
</organism>
<name>A0A4R7BTS2_9HYPH</name>
<dbReference type="Pfam" id="PF02515">
    <property type="entry name" value="CoA_transf_3"/>
    <property type="match status" value="1"/>
</dbReference>
<dbReference type="InterPro" id="IPR044855">
    <property type="entry name" value="CoA-Trfase_III_dom3_sf"/>
</dbReference>
<evidence type="ECO:0000313" key="3">
    <source>
        <dbReference type="Proteomes" id="UP000295122"/>
    </source>
</evidence>
<reference evidence="2 3" key="1">
    <citation type="submission" date="2019-03" db="EMBL/GenBank/DDBJ databases">
        <title>Genomic Encyclopedia of Type Strains, Phase IV (KMG-IV): sequencing the most valuable type-strain genomes for metagenomic binning, comparative biology and taxonomic classification.</title>
        <authorList>
            <person name="Goeker M."/>
        </authorList>
    </citation>
    <scope>NUCLEOTIDE SEQUENCE [LARGE SCALE GENOMIC DNA]</scope>
    <source>
        <strain evidence="2 3">DSM 25903</strain>
    </source>
</reference>
<dbReference type="GO" id="GO:0008410">
    <property type="term" value="F:CoA-transferase activity"/>
    <property type="evidence" value="ECO:0007669"/>
    <property type="project" value="TreeGrafter"/>
</dbReference>
<keyword evidence="1 2" id="KW-0808">Transferase</keyword>
<dbReference type="InterPro" id="IPR003673">
    <property type="entry name" value="CoA-Trfase_fam_III"/>
</dbReference>
<dbReference type="Gene3D" id="3.40.50.10540">
    <property type="entry name" value="Crotonobetainyl-coa:carnitine coa-transferase, domain 1"/>
    <property type="match status" value="1"/>
</dbReference>
<dbReference type="InterPro" id="IPR023606">
    <property type="entry name" value="CoA-Trfase_III_dom_1_sf"/>
</dbReference>
<sequence length="415" mass="44071">MPFSASDRPNHAGPSLSGPSLAGLRVLDFTQVLSGPFGTQVLGDLGAEVIKVEPLTGDSTRAMPPHYVAGDSAYFLSINRNKRSIALDLKAPEGLALARRLALASDVVVENFRPGVLDRLGLGVEGLRAEKPDLIWCSISGFGQTGPYRDKPAFDLTVQALSGGMSLTGEEGGRPVRAGLPIADIVAGLYGVIGILAALERRRATGQGEVVDVSMLDCQAALLSYQAAYHLHSGQVPGPQGRGHASVVTYNTFTAGDGREFVVAALTDALWLKLCRAIERQDLADDPRFATGTLRLANREPLTALLEARFREAGADAWVERLERDGIPVAVVNTLDRVVSDPQILARGMVAELAAEDGRRTRVIGDPLRFASASKTTPRYPPALGEDSDAVLRDVLGLGPEEIAGLRETGVVKAR</sequence>
<dbReference type="AlphaFoldDB" id="A0A4R7BTS2"/>
<evidence type="ECO:0000313" key="2">
    <source>
        <dbReference type="EMBL" id="TDR89154.1"/>
    </source>
</evidence>
<dbReference type="PANTHER" id="PTHR48207">
    <property type="entry name" value="SUCCINATE--HYDROXYMETHYLGLUTARATE COA-TRANSFERASE"/>
    <property type="match status" value="1"/>
</dbReference>
<dbReference type="SUPFAM" id="SSF89796">
    <property type="entry name" value="CoA-transferase family III (CaiB/BaiF)"/>
    <property type="match status" value="1"/>
</dbReference>
<protein>
    <submittedName>
        <fullName evidence="2">Crotonobetainyl-CoA:carnitine CoA-transferase CaiB-like acyl-CoA transferase</fullName>
    </submittedName>
</protein>
<comment type="caution">
    <text evidence="2">The sequence shown here is derived from an EMBL/GenBank/DDBJ whole genome shotgun (WGS) entry which is preliminary data.</text>
</comment>
<keyword evidence="3" id="KW-1185">Reference proteome</keyword>
<dbReference type="EMBL" id="SNZR01000014">
    <property type="protein sequence ID" value="TDR89154.1"/>
    <property type="molecule type" value="Genomic_DNA"/>
</dbReference>
<dbReference type="InterPro" id="IPR050483">
    <property type="entry name" value="CoA-transferase_III_domain"/>
</dbReference>
<dbReference type="PANTHER" id="PTHR48207:SF3">
    <property type="entry name" value="SUCCINATE--HYDROXYMETHYLGLUTARATE COA-TRANSFERASE"/>
    <property type="match status" value="1"/>
</dbReference>